<sequence>MSDQSMDLYLQQGMHGIRETKPDERRLFLGSLRERVIIALTKGQVLRPKAYDEVIAAIESHSDATLLLNGEIDYSRFSAYIKTANKQGVPFSIVSDQQSDTPLGLILAAKSAVEKASIYVQDDIFERSILKKG</sequence>
<dbReference type="Gene3D" id="3.30.1330.30">
    <property type="match status" value="1"/>
</dbReference>
<evidence type="ECO:0008006" key="3">
    <source>
        <dbReference type="Google" id="ProtNLM"/>
    </source>
</evidence>
<dbReference type="EMBL" id="CP021920">
    <property type="protein sequence ID" value="ASB90586.1"/>
    <property type="molecule type" value="Genomic_DNA"/>
</dbReference>
<dbReference type="InterPro" id="IPR029064">
    <property type="entry name" value="Ribosomal_eL30-like_sf"/>
</dbReference>
<organism evidence="1 2">
    <name type="scientific">Bacillus sonorensis</name>
    <dbReference type="NCBI Taxonomy" id="119858"/>
    <lineage>
        <taxon>Bacteria</taxon>
        <taxon>Bacillati</taxon>
        <taxon>Bacillota</taxon>
        <taxon>Bacilli</taxon>
        <taxon>Bacillales</taxon>
        <taxon>Bacillaceae</taxon>
        <taxon>Bacillus</taxon>
    </lineage>
</organism>
<dbReference type="GeneID" id="92854896"/>
<dbReference type="SUPFAM" id="SSF160515">
    <property type="entry name" value="YueI-like"/>
    <property type="match status" value="1"/>
</dbReference>
<accession>A0ABN5AIT0</accession>
<dbReference type="Pfam" id="PF07997">
    <property type="entry name" value="DUF1694"/>
    <property type="match status" value="1"/>
</dbReference>
<protein>
    <recommendedName>
        <fullName evidence="3">DUF1694 domain-containing protein</fullName>
    </recommendedName>
</protein>
<reference evidence="1 2" key="1">
    <citation type="submission" date="2017-06" db="EMBL/GenBank/DDBJ databases">
        <title>Genome sequence of Bacillus sonorensis strain SRCM101395.</title>
        <authorList>
            <person name="Cho S.H."/>
        </authorList>
    </citation>
    <scope>NUCLEOTIDE SEQUENCE [LARGE SCALE GENOMIC DNA]</scope>
    <source>
        <strain evidence="1 2">SRCM101395</strain>
    </source>
</reference>
<proteinExistence type="predicted"/>
<dbReference type="RefSeq" id="WP_006638901.1">
    <property type="nucleotide sequence ID" value="NZ_CABJEH010000006.1"/>
</dbReference>
<evidence type="ECO:0000313" key="2">
    <source>
        <dbReference type="Proteomes" id="UP000196877"/>
    </source>
</evidence>
<dbReference type="PIRSF" id="PIRSF034303">
    <property type="entry name" value="DUF1694"/>
    <property type="match status" value="1"/>
</dbReference>
<gene>
    <name evidence="1" type="ORF">S101395_04084</name>
</gene>
<evidence type="ECO:0000313" key="1">
    <source>
        <dbReference type="EMBL" id="ASB90586.1"/>
    </source>
</evidence>
<keyword evidence="2" id="KW-1185">Reference proteome</keyword>
<dbReference type="Proteomes" id="UP000196877">
    <property type="component" value="Chromosome"/>
</dbReference>
<name>A0ABN5AIT0_9BACI</name>
<dbReference type="InterPro" id="IPR012543">
    <property type="entry name" value="DUF1694"/>
</dbReference>